<organism evidence="1">
    <name type="scientific">Rhizophora mucronata</name>
    <name type="common">Asiatic mangrove</name>
    <dbReference type="NCBI Taxonomy" id="61149"/>
    <lineage>
        <taxon>Eukaryota</taxon>
        <taxon>Viridiplantae</taxon>
        <taxon>Streptophyta</taxon>
        <taxon>Embryophyta</taxon>
        <taxon>Tracheophyta</taxon>
        <taxon>Spermatophyta</taxon>
        <taxon>Magnoliopsida</taxon>
        <taxon>eudicotyledons</taxon>
        <taxon>Gunneridae</taxon>
        <taxon>Pentapetalae</taxon>
        <taxon>rosids</taxon>
        <taxon>fabids</taxon>
        <taxon>Malpighiales</taxon>
        <taxon>Rhizophoraceae</taxon>
        <taxon>Rhizophora</taxon>
    </lineage>
</organism>
<sequence>MDSISHGFQVLALMQERLVAGSTKISENLQIVVSVTTCSGGIACRGILQSMGTFFTLAYWKLYIIDFDMS</sequence>
<dbReference type="AlphaFoldDB" id="A0A2P2PHT2"/>
<evidence type="ECO:0000313" key="1">
    <source>
        <dbReference type="EMBL" id="MBX54348.1"/>
    </source>
</evidence>
<name>A0A2P2PHT2_RHIMU</name>
<accession>A0A2P2PHT2</accession>
<proteinExistence type="predicted"/>
<dbReference type="EMBL" id="GGEC01073864">
    <property type="protein sequence ID" value="MBX54348.1"/>
    <property type="molecule type" value="Transcribed_RNA"/>
</dbReference>
<reference evidence="1" key="1">
    <citation type="submission" date="2018-02" db="EMBL/GenBank/DDBJ databases">
        <title>Rhizophora mucronata_Transcriptome.</title>
        <authorList>
            <person name="Meera S.P."/>
            <person name="Sreeshan A."/>
            <person name="Augustine A."/>
        </authorList>
    </citation>
    <scope>NUCLEOTIDE SEQUENCE</scope>
    <source>
        <tissue evidence="1">Leaf</tissue>
    </source>
</reference>
<protein>
    <submittedName>
        <fullName evidence="1">Uncharacterized protein</fullName>
    </submittedName>
</protein>